<feature type="domain" description="Heme haloperoxidase family profile" evidence="9">
    <location>
        <begin position="38"/>
        <end position="248"/>
    </location>
</feature>
<dbReference type="AlphaFoldDB" id="A0A6G1KWM3"/>
<keyword evidence="3" id="KW-0349">Heme</keyword>
<proteinExistence type="inferred from homology"/>
<dbReference type="PANTHER" id="PTHR33577:SF9">
    <property type="entry name" value="PEROXIDASE STCC"/>
    <property type="match status" value="1"/>
</dbReference>
<evidence type="ECO:0000256" key="5">
    <source>
        <dbReference type="ARBA" id="ARBA00023002"/>
    </source>
</evidence>
<comment type="similarity">
    <text evidence="7">Belongs to the chloroperoxidase family.</text>
</comment>
<dbReference type="PANTHER" id="PTHR33577">
    <property type="entry name" value="STERIGMATOCYSTIN BIOSYNTHESIS PEROXIDASE STCC-RELATED"/>
    <property type="match status" value="1"/>
</dbReference>
<dbReference type="InterPro" id="IPR000028">
    <property type="entry name" value="Chloroperoxidase"/>
</dbReference>
<keyword evidence="11" id="KW-1185">Reference proteome</keyword>
<name>A0A6G1KWM3_9PEZI</name>
<gene>
    <name evidence="10" type="ORF">EJ03DRAFT_391924</name>
</gene>
<sequence length="292" mass="31661">MKSTSLTFAALASSTAAAQLDIAALLASLGPAPADDPRFTNYTPPGAGDVRSPCPGLNTLANHGFIPHNGKNMTIPVLLVGLAEGMNMGADFTTAIGGAGLLSSPDPLAGSFDLNDLDQHNFPIEHDASLSRQDAYFGNDYSFYNPNWQQVLSYYKGRTYTDIKSSSDARYGRYNDSLTRNPTCTFGAREFVLAYGESALYLQTMSSPLSDGVARIDWTREMFENEKLPYNLGWRPSAEPITLVSLGEQVLQLYLAGPEPAPEGLEITANSYKDVFEGIVALIARTRMCFKT</sequence>
<dbReference type="SUPFAM" id="SSF47571">
    <property type="entry name" value="Cloroperoxidase"/>
    <property type="match status" value="2"/>
</dbReference>
<keyword evidence="4" id="KW-0479">Metal-binding</keyword>
<dbReference type="Gene3D" id="1.10.489.10">
    <property type="entry name" value="Chloroperoxidase-like"/>
    <property type="match status" value="1"/>
</dbReference>
<evidence type="ECO:0000313" key="11">
    <source>
        <dbReference type="Proteomes" id="UP000799436"/>
    </source>
</evidence>
<feature type="chain" id="PRO_5026243953" evidence="8">
    <location>
        <begin position="18"/>
        <end position="292"/>
    </location>
</feature>
<evidence type="ECO:0000256" key="2">
    <source>
        <dbReference type="ARBA" id="ARBA00022559"/>
    </source>
</evidence>
<evidence type="ECO:0000256" key="8">
    <source>
        <dbReference type="SAM" id="SignalP"/>
    </source>
</evidence>
<accession>A0A6G1KWM3</accession>
<protein>
    <submittedName>
        <fullName evidence="10">Cloroperoxidase</fullName>
    </submittedName>
</protein>
<keyword evidence="5" id="KW-0560">Oxidoreductase</keyword>
<evidence type="ECO:0000256" key="4">
    <source>
        <dbReference type="ARBA" id="ARBA00022723"/>
    </source>
</evidence>
<dbReference type="GO" id="GO:0046872">
    <property type="term" value="F:metal ion binding"/>
    <property type="evidence" value="ECO:0007669"/>
    <property type="project" value="UniProtKB-KW"/>
</dbReference>
<evidence type="ECO:0000256" key="3">
    <source>
        <dbReference type="ARBA" id="ARBA00022617"/>
    </source>
</evidence>
<dbReference type="Pfam" id="PF01328">
    <property type="entry name" value="Peroxidase_2"/>
    <property type="match status" value="1"/>
</dbReference>
<organism evidence="10 11">
    <name type="scientific">Teratosphaeria nubilosa</name>
    <dbReference type="NCBI Taxonomy" id="161662"/>
    <lineage>
        <taxon>Eukaryota</taxon>
        <taxon>Fungi</taxon>
        <taxon>Dikarya</taxon>
        <taxon>Ascomycota</taxon>
        <taxon>Pezizomycotina</taxon>
        <taxon>Dothideomycetes</taxon>
        <taxon>Dothideomycetidae</taxon>
        <taxon>Mycosphaerellales</taxon>
        <taxon>Teratosphaeriaceae</taxon>
        <taxon>Teratosphaeria</taxon>
    </lineage>
</organism>
<dbReference type="Proteomes" id="UP000799436">
    <property type="component" value="Unassembled WGS sequence"/>
</dbReference>
<dbReference type="PROSITE" id="PS51405">
    <property type="entry name" value="HEME_HALOPEROXIDASE"/>
    <property type="match status" value="1"/>
</dbReference>
<dbReference type="InterPro" id="IPR036851">
    <property type="entry name" value="Chloroperoxidase-like_sf"/>
</dbReference>
<evidence type="ECO:0000259" key="9">
    <source>
        <dbReference type="PROSITE" id="PS51405"/>
    </source>
</evidence>
<evidence type="ECO:0000256" key="1">
    <source>
        <dbReference type="ARBA" id="ARBA00001970"/>
    </source>
</evidence>
<keyword evidence="6" id="KW-0408">Iron</keyword>
<keyword evidence="2 10" id="KW-0575">Peroxidase</keyword>
<reference evidence="10" key="1">
    <citation type="journal article" date="2020" name="Stud. Mycol.">
        <title>101 Dothideomycetes genomes: a test case for predicting lifestyles and emergence of pathogens.</title>
        <authorList>
            <person name="Haridas S."/>
            <person name="Albert R."/>
            <person name="Binder M."/>
            <person name="Bloem J."/>
            <person name="Labutti K."/>
            <person name="Salamov A."/>
            <person name="Andreopoulos B."/>
            <person name="Baker S."/>
            <person name="Barry K."/>
            <person name="Bills G."/>
            <person name="Bluhm B."/>
            <person name="Cannon C."/>
            <person name="Castanera R."/>
            <person name="Culley D."/>
            <person name="Daum C."/>
            <person name="Ezra D."/>
            <person name="Gonzalez J."/>
            <person name="Henrissat B."/>
            <person name="Kuo A."/>
            <person name="Liang C."/>
            <person name="Lipzen A."/>
            <person name="Lutzoni F."/>
            <person name="Magnuson J."/>
            <person name="Mondo S."/>
            <person name="Nolan M."/>
            <person name="Ohm R."/>
            <person name="Pangilinan J."/>
            <person name="Park H.-J."/>
            <person name="Ramirez L."/>
            <person name="Alfaro M."/>
            <person name="Sun H."/>
            <person name="Tritt A."/>
            <person name="Yoshinaga Y."/>
            <person name="Zwiers L.-H."/>
            <person name="Turgeon B."/>
            <person name="Goodwin S."/>
            <person name="Spatafora J."/>
            <person name="Crous P."/>
            <person name="Grigoriev I."/>
        </authorList>
    </citation>
    <scope>NUCLEOTIDE SEQUENCE</scope>
    <source>
        <strain evidence="10">CBS 116005</strain>
    </source>
</reference>
<evidence type="ECO:0000313" key="10">
    <source>
        <dbReference type="EMBL" id="KAF2764722.1"/>
    </source>
</evidence>
<keyword evidence="8" id="KW-0732">Signal</keyword>
<evidence type="ECO:0000256" key="6">
    <source>
        <dbReference type="ARBA" id="ARBA00023004"/>
    </source>
</evidence>
<dbReference type="GO" id="GO:0004601">
    <property type="term" value="F:peroxidase activity"/>
    <property type="evidence" value="ECO:0007669"/>
    <property type="project" value="UniProtKB-KW"/>
</dbReference>
<evidence type="ECO:0000256" key="7">
    <source>
        <dbReference type="ARBA" id="ARBA00025795"/>
    </source>
</evidence>
<feature type="signal peptide" evidence="8">
    <location>
        <begin position="1"/>
        <end position="17"/>
    </location>
</feature>
<comment type="cofactor">
    <cofactor evidence="1">
        <name>heme b</name>
        <dbReference type="ChEBI" id="CHEBI:60344"/>
    </cofactor>
</comment>
<dbReference type="OrthoDB" id="407298at2759"/>
<dbReference type="EMBL" id="ML995912">
    <property type="protein sequence ID" value="KAF2764722.1"/>
    <property type="molecule type" value="Genomic_DNA"/>
</dbReference>